<dbReference type="SUPFAM" id="SSF46785">
    <property type="entry name" value="Winged helix' DNA-binding domain"/>
    <property type="match status" value="1"/>
</dbReference>
<dbReference type="PANTHER" id="PTHR33164">
    <property type="entry name" value="TRANSCRIPTIONAL REGULATOR, MARR FAMILY"/>
    <property type="match status" value="1"/>
</dbReference>
<name>A0A7K0CSV1_9ACTN</name>
<dbReference type="Proteomes" id="UP000466345">
    <property type="component" value="Unassembled WGS sequence"/>
</dbReference>
<evidence type="ECO:0000259" key="1">
    <source>
        <dbReference type="PROSITE" id="PS50995"/>
    </source>
</evidence>
<dbReference type="InterPro" id="IPR036388">
    <property type="entry name" value="WH-like_DNA-bd_sf"/>
</dbReference>
<sequence>MKHVHKSQDGFLYDPNVRASLQSFTADAETLPLEAAAAVRQASQSIDRLRSHGATGRGLSSGALDILTRLNAAPPEGLTIGDLARTAGVTSRNVTGLVDTLESASLAERTQDKHDRRSVRVRITPEGRAWLTSFREPTQRAMSAIFQGFTSEDLTHLRHLCLRLVANQHRLEAYLSTPGAPQ</sequence>
<dbReference type="PANTHER" id="PTHR33164:SF106">
    <property type="entry name" value="TRANSCRIPTIONAL REGULATORY PROTEIN"/>
    <property type="match status" value="1"/>
</dbReference>
<dbReference type="InterPro" id="IPR039422">
    <property type="entry name" value="MarR/SlyA-like"/>
</dbReference>
<evidence type="ECO:0000313" key="3">
    <source>
        <dbReference type="Proteomes" id="UP000466345"/>
    </source>
</evidence>
<dbReference type="EMBL" id="WEGJ01000059">
    <property type="protein sequence ID" value="MQY16530.1"/>
    <property type="molecule type" value="Genomic_DNA"/>
</dbReference>
<gene>
    <name evidence="2" type="ORF">SRB5_67290</name>
</gene>
<dbReference type="PROSITE" id="PS50995">
    <property type="entry name" value="HTH_MARR_2"/>
    <property type="match status" value="1"/>
</dbReference>
<dbReference type="GO" id="GO:0006950">
    <property type="term" value="P:response to stress"/>
    <property type="evidence" value="ECO:0007669"/>
    <property type="project" value="TreeGrafter"/>
</dbReference>
<dbReference type="InterPro" id="IPR000835">
    <property type="entry name" value="HTH_MarR-typ"/>
</dbReference>
<organism evidence="2 3">
    <name type="scientific">Streptomyces smaragdinus</name>
    <dbReference type="NCBI Taxonomy" id="2585196"/>
    <lineage>
        <taxon>Bacteria</taxon>
        <taxon>Bacillati</taxon>
        <taxon>Actinomycetota</taxon>
        <taxon>Actinomycetes</taxon>
        <taxon>Kitasatosporales</taxon>
        <taxon>Streptomycetaceae</taxon>
        <taxon>Streptomyces</taxon>
    </lineage>
</organism>
<comment type="caution">
    <text evidence="2">The sequence shown here is derived from an EMBL/GenBank/DDBJ whole genome shotgun (WGS) entry which is preliminary data.</text>
</comment>
<dbReference type="AlphaFoldDB" id="A0A7K0CSV1"/>
<accession>A0A7K0CSV1</accession>
<dbReference type="PRINTS" id="PR00598">
    <property type="entry name" value="HTHMARR"/>
</dbReference>
<keyword evidence="3" id="KW-1185">Reference proteome</keyword>
<protein>
    <recommendedName>
        <fullName evidence="1">HTH marR-type domain-containing protein</fullName>
    </recommendedName>
</protein>
<feature type="domain" description="HTH marR-type" evidence="1">
    <location>
        <begin position="32"/>
        <end position="166"/>
    </location>
</feature>
<dbReference type="Pfam" id="PF01047">
    <property type="entry name" value="MarR"/>
    <property type="match status" value="1"/>
</dbReference>
<dbReference type="Gene3D" id="1.10.10.10">
    <property type="entry name" value="Winged helix-like DNA-binding domain superfamily/Winged helix DNA-binding domain"/>
    <property type="match status" value="1"/>
</dbReference>
<dbReference type="RefSeq" id="WP_153457338.1">
    <property type="nucleotide sequence ID" value="NZ_WEGJ01000059.1"/>
</dbReference>
<dbReference type="GO" id="GO:0003700">
    <property type="term" value="F:DNA-binding transcription factor activity"/>
    <property type="evidence" value="ECO:0007669"/>
    <property type="project" value="InterPro"/>
</dbReference>
<proteinExistence type="predicted"/>
<dbReference type="SMART" id="SM00347">
    <property type="entry name" value="HTH_MARR"/>
    <property type="match status" value="1"/>
</dbReference>
<reference evidence="2 3" key="1">
    <citation type="submission" date="2019-10" db="EMBL/GenBank/DDBJ databases">
        <title>Streptomyces smaragdinus sp. nov. and Streptomyces fabii sp. nov., isolated from the gut of fungus growing-termite Macrotermes natalensis.</title>
        <authorList>
            <person name="Schwitalla J."/>
            <person name="Benndorf R."/>
            <person name="Martin K."/>
            <person name="De Beer W."/>
            <person name="Kaster A.-K."/>
            <person name="Vollmers J."/>
            <person name="Poulsen M."/>
            <person name="Beemelmanns C."/>
        </authorList>
    </citation>
    <scope>NUCLEOTIDE SEQUENCE [LARGE SCALE GENOMIC DNA]</scope>
    <source>
        <strain evidence="2 3">RB5</strain>
    </source>
</reference>
<evidence type="ECO:0000313" key="2">
    <source>
        <dbReference type="EMBL" id="MQY16530.1"/>
    </source>
</evidence>
<dbReference type="InterPro" id="IPR036390">
    <property type="entry name" value="WH_DNA-bd_sf"/>
</dbReference>
<dbReference type="OrthoDB" id="4807076at2"/>